<proteinExistence type="predicted"/>
<organism evidence="1 2">
    <name type="scientific">Trema orientale</name>
    <name type="common">Charcoal tree</name>
    <name type="synonym">Celtis orientalis</name>
    <dbReference type="NCBI Taxonomy" id="63057"/>
    <lineage>
        <taxon>Eukaryota</taxon>
        <taxon>Viridiplantae</taxon>
        <taxon>Streptophyta</taxon>
        <taxon>Embryophyta</taxon>
        <taxon>Tracheophyta</taxon>
        <taxon>Spermatophyta</taxon>
        <taxon>Magnoliopsida</taxon>
        <taxon>eudicotyledons</taxon>
        <taxon>Gunneridae</taxon>
        <taxon>Pentapetalae</taxon>
        <taxon>rosids</taxon>
        <taxon>fabids</taxon>
        <taxon>Rosales</taxon>
        <taxon>Cannabaceae</taxon>
        <taxon>Trema</taxon>
    </lineage>
</organism>
<dbReference type="InterPro" id="IPR039306">
    <property type="entry name" value="MYOB"/>
</dbReference>
<gene>
    <name evidence="1" type="ORF">TorRG33x02_348690</name>
</gene>
<dbReference type="GO" id="GO:0017022">
    <property type="term" value="F:myosin binding"/>
    <property type="evidence" value="ECO:0007669"/>
    <property type="project" value="InterPro"/>
</dbReference>
<dbReference type="InParanoid" id="A0A2P5AJM1"/>
<dbReference type="AlphaFoldDB" id="A0A2P5AJM1"/>
<dbReference type="PANTHER" id="PTHR31448:SF32">
    <property type="entry name" value="MYOSIN-BINDING PROTEIN 1"/>
    <property type="match status" value="1"/>
</dbReference>
<dbReference type="PANTHER" id="PTHR31448">
    <property type="entry name" value="MYOSIN-BINDING PROTEIN 2"/>
    <property type="match status" value="1"/>
</dbReference>
<dbReference type="EMBL" id="JXTC01000815">
    <property type="protein sequence ID" value="PON36749.1"/>
    <property type="molecule type" value="Genomic_DNA"/>
</dbReference>
<evidence type="ECO:0000313" key="2">
    <source>
        <dbReference type="Proteomes" id="UP000237000"/>
    </source>
</evidence>
<evidence type="ECO:0000313" key="1">
    <source>
        <dbReference type="EMBL" id="PON36749.1"/>
    </source>
</evidence>
<dbReference type="STRING" id="63057.A0A2P5AJM1"/>
<reference evidence="2" key="1">
    <citation type="submission" date="2016-06" db="EMBL/GenBank/DDBJ databases">
        <title>Parallel loss of symbiosis genes in relatives of nitrogen-fixing non-legume Parasponia.</title>
        <authorList>
            <person name="Van Velzen R."/>
            <person name="Holmer R."/>
            <person name="Bu F."/>
            <person name="Rutten L."/>
            <person name="Van Zeijl A."/>
            <person name="Liu W."/>
            <person name="Santuari L."/>
            <person name="Cao Q."/>
            <person name="Sharma T."/>
            <person name="Shen D."/>
            <person name="Roswanjaya Y."/>
            <person name="Wardhani T."/>
            <person name="Kalhor M.S."/>
            <person name="Jansen J."/>
            <person name="Van den Hoogen J."/>
            <person name="Gungor B."/>
            <person name="Hartog M."/>
            <person name="Hontelez J."/>
            <person name="Verver J."/>
            <person name="Yang W.-C."/>
            <person name="Schijlen E."/>
            <person name="Repin R."/>
            <person name="Schilthuizen M."/>
            <person name="Schranz E."/>
            <person name="Heidstra R."/>
            <person name="Miyata K."/>
            <person name="Fedorova E."/>
            <person name="Kohlen W."/>
            <person name="Bisseling T."/>
            <person name="Smit S."/>
            <person name="Geurts R."/>
        </authorList>
    </citation>
    <scope>NUCLEOTIDE SEQUENCE [LARGE SCALE GENOMIC DNA]</scope>
    <source>
        <strain evidence="2">cv. RG33-2</strain>
    </source>
</reference>
<keyword evidence="2" id="KW-1185">Reference proteome</keyword>
<name>A0A2P5AJM1_TREOI</name>
<dbReference type="OrthoDB" id="1047602at2759"/>
<sequence length="497" mass="54437">VPRGHAQELIRSKLVGSEAAELETPLSGAMEHNQDIIKKQRSSVSITAIHSRNASHSRNGGLDPLSHIGYTELKITSDSESDVPFSDDDEGASALICETTNDYMDEFSVQCIEPSIATLDGVVASDKLIDPASGPKPSPLVSEVQVDAIESFDYKSQESAIAIGHGLEELNWQQVEDNANIPAQTKVPLSAAPSTHTVGTPVEVSKAAILQGLIKLGTHLWLNVGMSLRKELRLAQQANQLAVGNRGKQLSGLLAEQLIGKDLKLLLSQLSVTRGIEQPMNEISPKLSINTDDLKTSDSSNSIGIQILQKRISLERNDLFCLWMEALSVKLRGAGGREKCVEKEKEIQDLEAELELYRKKFLDERVLEIPAETSCDVITDIGVDITRNTVAVEKDLITATKVEDACNSFENTDEDNLNSSILEFEYEKMYILQCLKKLEKAPYQLPDGEVSAYLSKDNNPGNITCGLSESDEHSEAEVNILSMQHLKLVSLTCSSWI</sequence>
<dbReference type="FunCoup" id="A0A2P5AJM1">
    <property type="interactions" value="326"/>
</dbReference>
<feature type="non-terminal residue" evidence="1">
    <location>
        <position position="1"/>
    </location>
</feature>
<comment type="caution">
    <text evidence="1">The sequence shown here is derived from an EMBL/GenBank/DDBJ whole genome shotgun (WGS) entry which is preliminary data.</text>
</comment>
<accession>A0A2P5AJM1</accession>
<protein>
    <submittedName>
        <fullName evidence="1">Uncharacterized protein</fullName>
    </submittedName>
</protein>
<dbReference type="Proteomes" id="UP000237000">
    <property type="component" value="Unassembled WGS sequence"/>
</dbReference>